<dbReference type="Pfam" id="PF13673">
    <property type="entry name" value="Acetyltransf_10"/>
    <property type="match status" value="1"/>
</dbReference>
<dbReference type="Proteomes" id="UP000664835">
    <property type="component" value="Unassembled WGS sequence"/>
</dbReference>
<sequence>MSDPLCYIALCETNDVALNFQIRHFLKLAQQKNWQQDDKVFIAKIDNKVIGFARFVTVSSNHFWLRGLFVLDEYRRQGIAARLIKFSHQKLAHESSNEVQISCFPLDYLHDFYHRLGYQTTLAENLPETLGLRYKQAQKDGKTWLLMQTTL</sequence>
<dbReference type="CDD" id="cd04301">
    <property type="entry name" value="NAT_SF"/>
    <property type="match status" value="1"/>
</dbReference>
<accession>A0ABS3Q4A6</accession>
<evidence type="ECO:0000313" key="3">
    <source>
        <dbReference type="Proteomes" id="UP000664835"/>
    </source>
</evidence>
<dbReference type="Gene3D" id="3.40.630.30">
    <property type="match status" value="1"/>
</dbReference>
<protein>
    <submittedName>
        <fullName evidence="2">GNAT family N-acetyltransferase</fullName>
    </submittedName>
</protein>
<comment type="caution">
    <text evidence="2">The sequence shown here is derived from an EMBL/GenBank/DDBJ whole genome shotgun (WGS) entry which is preliminary data.</text>
</comment>
<dbReference type="RefSeq" id="WP_208148648.1">
    <property type="nucleotide sequence ID" value="NZ_JAGETV010000008.1"/>
</dbReference>
<dbReference type="SUPFAM" id="SSF55729">
    <property type="entry name" value="Acyl-CoA N-acyltransferases (Nat)"/>
    <property type="match status" value="1"/>
</dbReference>
<evidence type="ECO:0000259" key="1">
    <source>
        <dbReference type="PROSITE" id="PS51186"/>
    </source>
</evidence>
<dbReference type="PROSITE" id="PS51186">
    <property type="entry name" value="GNAT"/>
    <property type="match status" value="1"/>
</dbReference>
<dbReference type="InterPro" id="IPR016181">
    <property type="entry name" value="Acyl_CoA_acyltransferase"/>
</dbReference>
<dbReference type="InterPro" id="IPR000182">
    <property type="entry name" value="GNAT_dom"/>
</dbReference>
<dbReference type="EMBL" id="JAGETV010000008">
    <property type="protein sequence ID" value="MBO1927167.1"/>
    <property type="molecule type" value="Genomic_DNA"/>
</dbReference>
<evidence type="ECO:0000313" key="2">
    <source>
        <dbReference type="EMBL" id="MBO1927167.1"/>
    </source>
</evidence>
<feature type="domain" description="N-acetyltransferase" evidence="1">
    <location>
        <begin position="1"/>
        <end position="139"/>
    </location>
</feature>
<name>A0ABS3Q4A6_9GAMM</name>
<proteinExistence type="predicted"/>
<gene>
    <name evidence="2" type="ORF">J3998_06215</name>
</gene>
<keyword evidence="3" id="KW-1185">Reference proteome</keyword>
<organism evidence="2 3">
    <name type="scientific">Thiomicrorhabdus marina</name>
    <dbReference type="NCBI Taxonomy" id="2818442"/>
    <lineage>
        <taxon>Bacteria</taxon>
        <taxon>Pseudomonadati</taxon>
        <taxon>Pseudomonadota</taxon>
        <taxon>Gammaproteobacteria</taxon>
        <taxon>Thiotrichales</taxon>
        <taxon>Piscirickettsiaceae</taxon>
        <taxon>Thiomicrorhabdus</taxon>
    </lineage>
</organism>
<reference evidence="2 3" key="1">
    <citation type="submission" date="2021-03" db="EMBL/GenBank/DDBJ databases">
        <title>Thiomicrorhabdus sp.nov.,novel sulfur-oxidizing bacteria isolated from coastal sediment.</title>
        <authorList>
            <person name="Liu X."/>
        </authorList>
    </citation>
    <scope>NUCLEOTIDE SEQUENCE [LARGE SCALE GENOMIC DNA]</scope>
    <source>
        <strain evidence="2 3">6S2-11</strain>
    </source>
</reference>